<dbReference type="Pfam" id="PF11016">
    <property type="entry name" value="DUF2854"/>
    <property type="match status" value="1"/>
</dbReference>
<dbReference type="HOGENOM" id="CLU_071178_3_0_3"/>
<gene>
    <name evidence="2" type="ordered locus">Pro_0500</name>
</gene>
<keyword evidence="1" id="KW-0472">Membrane</keyword>
<reference evidence="2 3" key="1">
    <citation type="journal article" date="2003" name="Proc. Natl. Acad. Sci. U.S.A.">
        <title>Genome sequence of the cyanobacterium Prochlorococcus marinus SS120, a nearly minimal oxyphototrophic genome.</title>
        <authorList>
            <person name="Dufresne A."/>
            <person name="Salanoubat M."/>
            <person name="Partensky F."/>
            <person name="Artiguenave F."/>
            <person name="Axmann I.M."/>
            <person name="Barbe V."/>
            <person name="Duprat S."/>
            <person name="Galperin M.Y."/>
            <person name="Koonin E.V."/>
            <person name="Le Gall F."/>
            <person name="Makarova K.S."/>
            <person name="Ostrowski M."/>
            <person name="Oztas S."/>
            <person name="Robert C."/>
            <person name="Rogozin I.B."/>
            <person name="Scanlan D.J."/>
            <person name="Tandeau de Marsac N."/>
            <person name="Weissenbach J."/>
            <person name="Wincker P."/>
            <person name="Wolf Y.I."/>
            <person name="Hess W.R."/>
        </authorList>
    </citation>
    <scope>NUCLEOTIDE SEQUENCE [LARGE SCALE GENOMIC DNA]</scope>
    <source>
        <strain evidence="3">SARG / CCMP1375 / SS120</strain>
    </source>
</reference>
<feature type="transmembrane region" description="Helical" evidence="1">
    <location>
        <begin position="33"/>
        <end position="51"/>
    </location>
</feature>
<feature type="transmembrane region" description="Helical" evidence="1">
    <location>
        <begin position="7"/>
        <end position="27"/>
    </location>
</feature>
<evidence type="ECO:0000256" key="1">
    <source>
        <dbReference type="SAM" id="Phobius"/>
    </source>
</evidence>
<dbReference type="Proteomes" id="UP000001420">
    <property type="component" value="Chromosome"/>
</dbReference>
<dbReference type="OrthoDB" id="542452at2"/>
<dbReference type="InterPro" id="IPR021275">
    <property type="entry name" value="DUF2854"/>
</dbReference>
<evidence type="ECO:0000313" key="2">
    <source>
        <dbReference type="EMBL" id="AAP99545.1"/>
    </source>
</evidence>
<dbReference type="EnsemblBacteria" id="AAP99545">
    <property type="protein sequence ID" value="AAP99545"/>
    <property type="gene ID" value="Pro_0500"/>
</dbReference>
<keyword evidence="3" id="KW-1185">Reference proteome</keyword>
<dbReference type="STRING" id="167539.Pro_0500"/>
<dbReference type="PATRIC" id="fig|167539.5.peg.513"/>
<accession>Q7VD83</accession>
<dbReference type="RefSeq" id="WP_011124654.1">
    <property type="nucleotide sequence ID" value="NC_005042.1"/>
</dbReference>
<dbReference type="PANTHER" id="PTHR35551:SF1">
    <property type="entry name" value="ACCLIMATION OF PHOTOSYNTHESIS TO ENVIRONMENT"/>
    <property type="match status" value="1"/>
</dbReference>
<proteinExistence type="predicted"/>
<dbReference type="PANTHER" id="PTHR35551">
    <property type="match status" value="1"/>
</dbReference>
<keyword evidence="1" id="KW-1133">Transmembrane helix</keyword>
<name>Q7VD83_PROMA</name>
<keyword evidence="1" id="KW-0812">Transmembrane</keyword>
<protein>
    <submittedName>
        <fullName evidence="2">Uncharacterized membrane protein</fullName>
    </submittedName>
</protein>
<dbReference type="eggNOG" id="ENOG5033TEJ">
    <property type="taxonomic scope" value="Bacteria"/>
</dbReference>
<dbReference type="KEGG" id="pma:Pro_0500"/>
<sequence length="183" mass="20507">MKQQFSPASIVSLAGAILAVTGLISFFNDATNLSVPTFFYGVPILLIGLAMKNSELNPAESTISSSELEELKSKGPKELSNLIGDVTRFRYGQRAHLESSLQALKLWDENKPPQLREIELIQIEKNFGVRMKFDFCGVPLQKWQEKKDRLGRFFAKDLIAEISSNDQGELFLELLPKASNTEK</sequence>
<dbReference type="AlphaFoldDB" id="Q7VD83"/>
<organism evidence="2 3">
    <name type="scientific">Prochlorococcus marinus (strain SARG / CCMP1375 / SS120)</name>
    <dbReference type="NCBI Taxonomy" id="167539"/>
    <lineage>
        <taxon>Bacteria</taxon>
        <taxon>Bacillati</taxon>
        <taxon>Cyanobacteriota</taxon>
        <taxon>Cyanophyceae</taxon>
        <taxon>Synechococcales</taxon>
        <taxon>Prochlorococcaceae</taxon>
        <taxon>Prochlorococcus</taxon>
    </lineage>
</organism>
<evidence type="ECO:0000313" key="3">
    <source>
        <dbReference type="Proteomes" id="UP000001420"/>
    </source>
</evidence>
<dbReference type="EMBL" id="AE017126">
    <property type="protein sequence ID" value="AAP99545.1"/>
    <property type="molecule type" value="Genomic_DNA"/>
</dbReference>